<reference evidence="11" key="1">
    <citation type="submission" date="2025-08" db="UniProtKB">
        <authorList>
            <consortium name="Ensembl"/>
        </authorList>
    </citation>
    <scope>IDENTIFICATION</scope>
</reference>
<evidence type="ECO:0000313" key="11">
    <source>
        <dbReference type="Ensembl" id="ENSSHBP00005019126.1"/>
    </source>
</evidence>
<evidence type="ECO:0000256" key="9">
    <source>
        <dbReference type="PROSITE-ProRule" id="PRU00125"/>
    </source>
</evidence>
<dbReference type="FunFam" id="2.10.110.10:FF:000008">
    <property type="entry name" value="Paxillin isoform 1"/>
    <property type="match status" value="1"/>
</dbReference>
<dbReference type="PANTHER" id="PTHR24214">
    <property type="entry name" value="PDZ AND LIM DOMAIN PROTEIN ZASP"/>
    <property type="match status" value="1"/>
</dbReference>
<dbReference type="PANTHER" id="PTHR24214:SF62">
    <property type="entry name" value="LEUPAXIN"/>
    <property type="match status" value="1"/>
</dbReference>
<dbReference type="GO" id="GO:0030036">
    <property type="term" value="P:actin cytoskeleton organization"/>
    <property type="evidence" value="ECO:0007669"/>
    <property type="project" value="TreeGrafter"/>
</dbReference>
<dbReference type="GO" id="GO:0007507">
    <property type="term" value="P:heart development"/>
    <property type="evidence" value="ECO:0007669"/>
    <property type="project" value="TreeGrafter"/>
</dbReference>
<feature type="domain" description="LIM zinc-binding" evidence="10">
    <location>
        <begin position="178"/>
        <end position="237"/>
    </location>
</feature>
<evidence type="ECO:0000256" key="2">
    <source>
        <dbReference type="ARBA" id="ARBA00004496"/>
    </source>
</evidence>
<dbReference type="GO" id="GO:0070411">
    <property type="term" value="F:I-SMAD binding"/>
    <property type="evidence" value="ECO:0007669"/>
    <property type="project" value="Ensembl"/>
</dbReference>
<keyword evidence="8 9" id="KW-0440">LIM domain</keyword>
<dbReference type="GO" id="GO:0046872">
    <property type="term" value="F:metal ion binding"/>
    <property type="evidence" value="ECO:0007669"/>
    <property type="project" value="UniProtKB-KW"/>
</dbReference>
<dbReference type="GO" id="GO:0005829">
    <property type="term" value="C:cytosol"/>
    <property type="evidence" value="ECO:0007669"/>
    <property type="project" value="Ensembl"/>
</dbReference>
<dbReference type="GO" id="GO:0061061">
    <property type="term" value="P:muscle structure development"/>
    <property type="evidence" value="ECO:0007669"/>
    <property type="project" value="TreeGrafter"/>
</dbReference>
<dbReference type="GO" id="GO:0030018">
    <property type="term" value="C:Z disc"/>
    <property type="evidence" value="ECO:0007669"/>
    <property type="project" value="TreeGrafter"/>
</dbReference>
<evidence type="ECO:0000256" key="6">
    <source>
        <dbReference type="ARBA" id="ARBA00022833"/>
    </source>
</evidence>
<name>A0A672UXB4_STRHB</name>
<gene>
    <name evidence="11" type="primary">TGFB1I1</name>
</gene>
<dbReference type="GO" id="GO:0005912">
    <property type="term" value="C:adherens junction"/>
    <property type="evidence" value="ECO:0007669"/>
    <property type="project" value="TreeGrafter"/>
</dbReference>
<dbReference type="GO" id="GO:0001725">
    <property type="term" value="C:stress fiber"/>
    <property type="evidence" value="ECO:0007669"/>
    <property type="project" value="TreeGrafter"/>
</dbReference>
<dbReference type="Gene3D" id="2.10.110.10">
    <property type="entry name" value="Cysteine Rich Protein"/>
    <property type="match status" value="3"/>
</dbReference>
<keyword evidence="12" id="KW-1185">Reference proteome</keyword>
<dbReference type="Ensembl" id="ENSSHBT00005022850.1">
    <property type="protein sequence ID" value="ENSSHBP00005019126.1"/>
    <property type="gene ID" value="ENSSHBG00005016428.1"/>
</dbReference>
<dbReference type="SMART" id="SM00132">
    <property type="entry name" value="LIM"/>
    <property type="match status" value="3"/>
</dbReference>
<dbReference type="Proteomes" id="UP000472266">
    <property type="component" value="Unplaced"/>
</dbReference>
<dbReference type="GO" id="GO:0030511">
    <property type="term" value="P:positive regulation of transforming growth factor beta receptor signaling pathway"/>
    <property type="evidence" value="ECO:0007669"/>
    <property type="project" value="Ensembl"/>
</dbReference>
<dbReference type="OMA" id="CFECARP"/>
<dbReference type="InterPro" id="IPR001781">
    <property type="entry name" value="Znf_LIM"/>
</dbReference>
<keyword evidence="3" id="KW-0963">Cytoplasm</keyword>
<dbReference type="GO" id="GO:0048495">
    <property type="term" value="F:Roundabout binding"/>
    <property type="evidence" value="ECO:0007669"/>
    <property type="project" value="Ensembl"/>
</dbReference>
<evidence type="ECO:0000259" key="10">
    <source>
        <dbReference type="PROSITE" id="PS50023"/>
    </source>
</evidence>
<dbReference type="GO" id="GO:0010718">
    <property type="term" value="P:positive regulation of epithelial to mesenchymal transition"/>
    <property type="evidence" value="ECO:0007669"/>
    <property type="project" value="Ensembl"/>
</dbReference>
<comment type="subcellular location">
    <subcellularLocation>
        <location evidence="1">Cell junction</location>
    </subcellularLocation>
    <subcellularLocation>
        <location evidence="2">Cytoplasm</location>
    </subcellularLocation>
</comment>
<dbReference type="InterPro" id="IPR050604">
    <property type="entry name" value="PDZ-LIM_domain"/>
</dbReference>
<dbReference type="GeneTree" id="ENSGT00940000160447"/>
<dbReference type="AlphaFoldDB" id="A0A672UXB4"/>
<dbReference type="GO" id="GO:0003713">
    <property type="term" value="F:transcription coactivator activity"/>
    <property type="evidence" value="ECO:0007669"/>
    <property type="project" value="Ensembl"/>
</dbReference>
<dbReference type="GO" id="GO:0031941">
    <property type="term" value="C:filamentous actin"/>
    <property type="evidence" value="ECO:0007669"/>
    <property type="project" value="TreeGrafter"/>
</dbReference>
<reference evidence="11" key="2">
    <citation type="submission" date="2025-09" db="UniProtKB">
        <authorList>
            <consortium name="Ensembl"/>
        </authorList>
    </citation>
    <scope>IDENTIFICATION</scope>
</reference>
<keyword evidence="6 9" id="KW-0862">Zinc</keyword>
<dbReference type="InParanoid" id="A0A672UXB4"/>
<proteinExistence type="predicted"/>
<dbReference type="GO" id="GO:0005925">
    <property type="term" value="C:focal adhesion"/>
    <property type="evidence" value="ECO:0007669"/>
    <property type="project" value="Ensembl"/>
</dbReference>
<evidence type="ECO:0000256" key="5">
    <source>
        <dbReference type="ARBA" id="ARBA00022737"/>
    </source>
</evidence>
<feature type="domain" description="LIM zinc-binding" evidence="10">
    <location>
        <begin position="120"/>
        <end position="177"/>
    </location>
</feature>
<keyword evidence="7" id="KW-0965">Cell junction</keyword>
<evidence type="ECO:0000256" key="1">
    <source>
        <dbReference type="ARBA" id="ARBA00004282"/>
    </source>
</evidence>
<dbReference type="PROSITE" id="PS00478">
    <property type="entry name" value="LIM_DOMAIN_1"/>
    <property type="match status" value="2"/>
</dbReference>
<sequence>MGGPHCPPLVFSSPISVFRTRWSPQSPPSKEVPQEENLDSMLVALQKDLGRQGVPMGNKGVCGGCLKPIAGKALLALGRWWHPRHFRCAACGQTLAGSGFFERDGAPYCPEDYGRLFAPACAGCARPILHQMVTALDKTWHPEHFCCTHCGGVLGEQGFVAREQRPYCPRDYGQLFGSRCRGCSSPILAGFISALQGLWHPQCFVCAECSAPITGGTFFEADGRPVCERHSQPRSQPLSQRSCTFCLQPFRGAAPQQRDGKLYCQLCAQHLLQ</sequence>
<evidence type="ECO:0000256" key="4">
    <source>
        <dbReference type="ARBA" id="ARBA00022723"/>
    </source>
</evidence>
<dbReference type="GO" id="GO:0051371">
    <property type="term" value="F:muscle alpha-actinin binding"/>
    <property type="evidence" value="ECO:0007669"/>
    <property type="project" value="TreeGrafter"/>
</dbReference>
<dbReference type="GO" id="GO:0050681">
    <property type="term" value="F:nuclear androgen receptor binding"/>
    <property type="evidence" value="ECO:0007669"/>
    <property type="project" value="Ensembl"/>
</dbReference>
<evidence type="ECO:0000256" key="7">
    <source>
        <dbReference type="ARBA" id="ARBA00022949"/>
    </source>
</evidence>
<protein>
    <submittedName>
        <fullName evidence="11">Transforming growth factor beta 1 induced transcript 1</fullName>
    </submittedName>
</protein>
<evidence type="ECO:0000256" key="8">
    <source>
        <dbReference type="ARBA" id="ARBA00023038"/>
    </source>
</evidence>
<dbReference type="FunFam" id="2.10.110.10:FF:000018">
    <property type="entry name" value="Paxillin isoform 1"/>
    <property type="match status" value="1"/>
</dbReference>
<dbReference type="PROSITE" id="PS50023">
    <property type="entry name" value="LIM_DOMAIN_2"/>
    <property type="match status" value="3"/>
</dbReference>
<keyword evidence="5" id="KW-0677">Repeat</keyword>
<organism evidence="11 12">
    <name type="scientific">Strigops habroptila</name>
    <name type="common">Kakapo</name>
    <dbReference type="NCBI Taxonomy" id="2489341"/>
    <lineage>
        <taxon>Eukaryota</taxon>
        <taxon>Metazoa</taxon>
        <taxon>Chordata</taxon>
        <taxon>Craniata</taxon>
        <taxon>Vertebrata</taxon>
        <taxon>Euteleostomi</taxon>
        <taxon>Archelosauria</taxon>
        <taxon>Archosauria</taxon>
        <taxon>Dinosauria</taxon>
        <taxon>Saurischia</taxon>
        <taxon>Theropoda</taxon>
        <taxon>Coelurosauria</taxon>
        <taxon>Aves</taxon>
        <taxon>Neognathae</taxon>
        <taxon>Neoaves</taxon>
        <taxon>Telluraves</taxon>
        <taxon>Australaves</taxon>
        <taxon>Psittaciformes</taxon>
        <taxon>Psittacidae</taxon>
        <taxon>Strigops</taxon>
    </lineage>
</organism>
<dbReference type="Pfam" id="PF00412">
    <property type="entry name" value="LIM"/>
    <property type="match status" value="3"/>
</dbReference>
<evidence type="ECO:0000313" key="12">
    <source>
        <dbReference type="Proteomes" id="UP000472266"/>
    </source>
</evidence>
<evidence type="ECO:0000256" key="3">
    <source>
        <dbReference type="ARBA" id="ARBA00022490"/>
    </source>
</evidence>
<dbReference type="GO" id="GO:2000060">
    <property type="term" value="P:positive regulation of ubiquitin-dependent protein catabolic process"/>
    <property type="evidence" value="ECO:0007669"/>
    <property type="project" value="Ensembl"/>
</dbReference>
<dbReference type="GO" id="GO:0003779">
    <property type="term" value="F:actin binding"/>
    <property type="evidence" value="ECO:0007669"/>
    <property type="project" value="TreeGrafter"/>
</dbReference>
<keyword evidence="4 9" id="KW-0479">Metal-binding</keyword>
<feature type="domain" description="LIM zinc-binding" evidence="10">
    <location>
        <begin position="60"/>
        <end position="119"/>
    </location>
</feature>
<dbReference type="SUPFAM" id="SSF57716">
    <property type="entry name" value="Glucocorticoid receptor-like (DNA-binding domain)"/>
    <property type="match status" value="3"/>
</dbReference>
<accession>A0A672UXB4</accession>